<dbReference type="AlphaFoldDB" id="A0A5M3MHN4"/>
<feature type="compositionally biased region" description="Low complexity" evidence="1">
    <location>
        <begin position="326"/>
        <end position="344"/>
    </location>
</feature>
<dbReference type="OrthoDB" id="2680888at2759"/>
<proteinExistence type="predicted"/>
<dbReference type="EMBL" id="JH711582">
    <property type="protein sequence ID" value="EIW78738.1"/>
    <property type="molecule type" value="Genomic_DNA"/>
</dbReference>
<dbReference type="Proteomes" id="UP000053558">
    <property type="component" value="Unassembled WGS sequence"/>
</dbReference>
<sequence length="480" mass="52837">MTSSMVSGASYGSQQGMNYMHHKDPYLSLQQHIFELEIENTSLLVEREALCVENKTTVLLYEKLIASGAFPRFPITKLNRPTSPSHPNYIRFYTSKAYNTWLISAEAQKSDNACGPEPYLERASDGTKLNAEDISRIQKTCRLACAELVQRALAPQTWSQISASGRILVHSIMEENHPEFVLDSDGYKLKLSFTKWYPGWKQNNLDKDGRWLRKESGDDIKEEEDGDGEGHATSVKHARSDSHVPASQRALKRSKVETSVSPAPQAINSAPPANTNVPATPTSMEGNESDSDDGLKELCFGDTDEEIQVEDLLSLATFATTRFITTSPASPTTDAATKTPAEPTIADTSSRGSPPTQNDEAEVKPINTPPPSPDAAATPVPIPTVNADTGSKMRVNYKKPSGKMLCAHRYLRSSNPAVSSKTTATFNTYYSRLPQETKTLITLLLYDSEHSKLVSEGKWDKNANYKTNLSLKDALNSDLL</sequence>
<evidence type="ECO:0000313" key="2">
    <source>
        <dbReference type="EMBL" id="EIW78738.1"/>
    </source>
</evidence>
<dbReference type="KEGG" id="cput:CONPUDRAFT_156695"/>
<reference evidence="3" key="1">
    <citation type="journal article" date="2012" name="Science">
        <title>The Paleozoic origin of enzymatic lignin decomposition reconstructed from 31 fungal genomes.</title>
        <authorList>
            <person name="Floudas D."/>
            <person name="Binder M."/>
            <person name="Riley R."/>
            <person name="Barry K."/>
            <person name="Blanchette R.A."/>
            <person name="Henrissat B."/>
            <person name="Martinez A.T."/>
            <person name="Otillar R."/>
            <person name="Spatafora J.W."/>
            <person name="Yadav J.S."/>
            <person name="Aerts A."/>
            <person name="Benoit I."/>
            <person name="Boyd A."/>
            <person name="Carlson A."/>
            <person name="Copeland A."/>
            <person name="Coutinho P.M."/>
            <person name="de Vries R.P."/>
            <person name="Ferreira P."/>
            <person name="Findley K."/>
            <person name="Foster B."/>
            <person name="Gaskell J."/>
            <person name="Glotzer D."/>
            <person name="Gorecki P."/>
            <person name="Heitman J."/>
            <person name="Hesse C."/>
            <person name="Hori C."/>
            <person name="Igarashi K."/>
            <person name="Jurgens J.A."/>
            <person name="Kallen N."/>
            <person name="Kersten P."/>
            <person name="Kohler A."/>
            <person name="Kuees U."/>
            <person name="Kumar T.K.A."/>
            <person name="Kuo A."/>
            <person name="LaButti K."/>
            <person name="Larrondo L.F."/>
            <person name="Lindquist E."/>
            <person name="Ling A."/>
            <person name="Lombard V."/>
            <person name="Lucas S."/>
            <person name="Lundell T."/>
            <person name="Martin R."/>
            <person name="McLaughlin D.J."/>
            <person name="Morgenstern I."/>
            <person name="Morin E."/>
            <person name="Murat C."/>
            <person name="Nagy L.G."/>
            <person name="Nolan M."/>
            <person name="Ohm R.A."/>
            <person name="Patyshakuliyeva A."/>
            <person name="Rokas A."/>
            <person name="Ruiz-Duenas F.J."/>
            <person name="Sabat G."/>
            <person name="Salamov A."/>
            <person name="Samejima M."/>
            <person name="Schmutz J."/>
            <person name="Slot J.C."/>
            <person name="St John F."/>
            <person name="Stenlid J."/>
            <person name="Sun H."/>
            <person name="Sun S."/>
            <person name="Syed K."/>
            <person name="Tsang A."/>
            <person name="Wiebenga A."/>
            <person name="Young D."/>
            <person name="Pisabarro A."/>
            <person name="Eastwood D.C."/>
            <person name="Martin F."/>
            <person name="Cullen D."/>
            <person name="Grigoriev I.V."/>
            <person name="Hibbett D.S."/>
        </authorList>
    </citation>
    <scope>NUCLEOTIDE SEQUENCE [LARGE SCALE GENOMIC DNA]</scope>
    <source>
        <strain evidence="3">RWD-64-598 SS2</strain>
    </source>
</reference>
<dbReference type="RefSeq" id="XP_007771709.1">
    <property type="nucleotide sequence ID" value="XM_007773519.1"/>
</dbReference>
<evidence type="ECO:0000256" key="1">
    <source>
        <dbReference type="SAM" id="MobiDB-lite"/>
    </source>
</evidence>
<feature type="region of interest" description="Disordered" evidence="1">
    <location>
        <begin position="217"/>
        <end position="298"/>
    </location>
</feature>
<name>A0A5M3MHN4_CONPW</name>
<protein>
    <submittedName>
        <fullName evidence="2">Uncharacterized protein</fullName>
    </submittedName>
</protein>
<feature type="region of interest" description="Disordered" evidence="1">
    <location>
        <begin position="326"/>
        <end position="387"/>
    </location>
</feature>
<gene>
    <name evidence="2" type="ORF">CONPUDRAFT_156695</name>
</gene>
<comment type="caution">
    <text evidence="2">The sequence shown here is derived from an EMBL/GenBank/DDBJ whole genome shotgun (WGS) entry which is preliminary data.</text>
</comment>
<feature type="compositionally biased region" description="Polar residues" evidence="1">
    <location>
        <begin position="346"/>
        <end position="358"/>
    </location>
</feature>
<evidence type="ECO:0000313" key="3">
    <source>
        <dbReference type="Proteomes" id="UP000053558"/>
    </source>
</evidence>
<keyword evidence="3" id="KW-1185">Reference proteome</keyword>
<organism evidence="2 3">
    <name type="scientific">Coniophora puteana (strain RWD-64-598)</name>
    <name type="common">Brown rot fungus</name>
    <dbReference type="NCBI Taxonomy" id="741705"/>
    <lineage>
        <taxon>Eukaryota</taxon>
        <taxon>Fungi</taxon>
        <taxon>Dikarya</taxon>
        <taxon>Basidiomycota</taxon>
        <taxon>Agaricomycotina</taxon>
        <taxon>Agaricomycetes</taxon>
        <taxon>Agaricomycetidae</taxon>
        <taxon>Boletales</taxon>
        <taxon>Coniophorineae</taxon>
        <taxon>Coniophoraceae</taxon>
        <taxon>Coniophora</taxon>
    </lineage>
</organism>
<dbReference type="GeneID" id="19203616"/>
<feature type="compositionally biased region" description="Low complexity" evidence="1">
    <location>
        <begin position="268"/>
        <end position="283"/>
    </location>
</feature>
<accession>A0A5M3MHN4</accession>